<dbReference type="CDD" id="cd01335">
    <property type="entry name" value="Radical_SAM"/>
    <property type="match status" value="1"/>
</dbReference>
<evidence type="ECO:0000256" key="2">
    <source>
        <dbReference type="ARBA" id="ARBA00022691"/>
    </source>
</evidence>
<organism evidence="8 9">
    <name type="scientific">Stenotrophomonas beteli</name>
    <dbReference type="NCBI Taxonomy" id="3384461"/>
    <lineage>
        <taxon>Bacteria</taxon>
        <taxon>Pseudomonadati</taxon>
        <taxon>Pseudomonadota</taxon>
        <taxon>Gammaproteobacteria</taxon>
        <taxon>Lysobacterales</taxon>
        <taxon>Lysobacteraceae</taxon>
        <taxon>Stenotrophomonas</taxon>
        <taxon>Stenotrophomonas maltophilia group</taxon>
    </lineage>
</organism>
<keyword evidence="5" id="KW-0411">Iron-sulfur</keyword>
<comment type="caution">
    <text evidence="8">The sequence shown here is derived from an EMBL/GenBank/DDBJ whole genome shotgun (WGS) entry which is preliminary data.</text>
</comment>
<evidence type="ECO:0000313" key="9">
    <source>
        <dbReference type="Proteomes" id="UP000051757"/>
    </source>
</evidence>
<evidence type="ECO:0000259" key="7">
    <source>
        <dbReference type="Pfam" id="PF13186"/>
    </source>
</evidence>
<dbReference type="InterPro" id="IPR023885">
    <property type="entry name" value="4Fe4S-binding_SPASM_dom"/>
</dbReference>
<dbReference type="PANTHER" id="PTHR11228:SF34">
    <property type="entry name" value="TUNGSTEN-CONTAINING ALDEHYDE FERREDOXIN OXIDOREDUCTASE COFACTOR MODIFYING PROTEIN"/>
    <property type="match status" value="1"/>
</dbReference>
<dbReference type="CDD" id="cd21109">
    <property type="entry name" value="SPASM"/>
    <property type="match status" value="1"/>
</dbReference>
<name>A0A0R0AUE3_9GAMM</name>
<evidence type="ECO:0000256" key="3">
    <source>
        <dbReference type="ARBA" id="ARBA00022723"/>
    </source>
</evidence>
<keyword evidence="2" id="KW-0949">S-adenosyl-L-methionine</keyword>
<dbReference type="Gene3D" id="3.20.20.70">
    <property type="entry name" value="Aldolase class I"/>
    <property type="match status" value="1"/>
</dbReference>
<dbReference type="SUPFAM" id="SSF102114">
    <property type="entry name" value="Radical SAM enzymes"/>
    <property type="match status" value="1"/>
</dbReference>
<dbReference type="Pfam" id="PF04055">
    <property type="entry name" value="Radical_SAM"/>
    <property type="match status" value="1"/>
</dbReference>
<feature type="domain" description="Radical SAM core" evidence="6">
    <location>
        <begin position="14"/>
        <end position="122"/>
    </location>
</feature>
<dbReference type="InterPro" id="IPR013785">
    <property type="entry name" value="Aldolase_TIM"/>
</dbReference>
<evidence type="ECO:0000256" key="5">
    <source>
        <dbReference type="ARBA" id="ARBA00023014"/>
    </source>
</evidence>
<protein>
    <submittedName>
        <fullName evidence="8">Uncharacterized protein</fullName>
    </submittedName>
</protein>
<sequence length="351" mass="38535">MLLDQHLSPRTITMITTYGCTAECRQCCFESSPRVKGRLSLEAMTQAISDAKRSFPSLLMAVFSGGEATMLKADLTAAIAHATQEGLSTRIVSNGSWGKTLAGARRKIAELAGAGLRELNLSTGKDHQEWVSAKSIMHCAVAAAEHGLFCLITIEADVEGSPHFRAVVEQKEVQALVRDRRIVIQSNSWMPFQENSDVRVGTVAKQALRKGCDQIFDNIVVTPYGEVSACCGLALEHIPEMKLGNVQNASASEIYRRQTGDFLKYWIHVDGPYRIVEQLLPGDTVGNLLKDVVHICQACVILHKNENVRARLREGHREFMSSVMTRFFLAKAVDAAGLKLTPSEPAKEALQ</sequence>
<dbReference type="AlphaFoldDB" id="A0A0R0AUE3"/>
<dbReference type="GO" id="GO:0003824">
    <property type="term" value="F:catalytic activity"/>
    <property type="evidence" value="ECO:0007669"/>
    <property type="project" value="InterPro"/>
</dbReference>
<dbReference type="InterPro" id="IPR058240">
    <property type="entry name" value="rSAM_sf"/>
</dbReference>
<keyword evidence="9" id="KW-1185">Reference proteome</keyword>
<comment type="cofactor">
    <cofactor evidence="1">
        <name>[4Fe-4S] cluster</name>
        <dbReference type="ChEBI" id="CHEBI:49883"/>
    </cofactor>
</comment>
<dbReference type="Proteomes" id="UP000051757">
    <property type="component" value="Unassembled WGS sequence"/>
</dbReference>
<keyword evidence="4" id="KW-0408">Iron</keyword>
<evidence type="ECO:0000259" key="6">
    <source>
        <dbReference type="Pfam" id="PF04055"/>
    </source>
</evidence>
<reference evidence="8 9" key="1">
    <citation type="journal article" date="2016" name="Front. Microbiol.">
        <title>Genome Sequence of Type Strains of Genus Stenotrophomonas.</title>
        <authorList>
            <person name="Patil P.P."/>
            <person name="Midha S."/>
            <person name="Kumar S."/>
            <person name="Patil P.B."/>
        </authorList>
    </citation>
    <scope>NUCLEOTIDE SEQUENCE [LARGE SCALE GENOMIC DNA]</scope>
    <source>
        <strain evidence="8 9">LMG 978</strain>
    </source>
</reference>
<dbReference type="GO" id="GO:0051536">
    <property type="term" value="F:iron-sulfur cluster binding"/>
    <property type="evidence" value="ECO:0007669"/>
    <property type="project" value="UniProtKB-KW"/>
</dbReference>
<dbReference type="EMBL" id="LLXV01000055">
    <property type="protein sequence ID" value="KRG48747.1"/>
    <property type="molecule type" value="Genomic_DNA"/>
</dbReference>
<dbReference type="PANTHER" id="PTHR11228">
    <property type="entry name" value="RADICAL SAM DOMAIN PROTEIN"/>
    <property type="match status" value="1"/>
</dbReference>
<dbReference type="OrthoDB" id="9810775at2"/>
<feature type="domain" description="4Fe4S-binding SPASM" evidence="7">
    <location>
        <begin position="212"/>
        <end position="257"/>
    </location>
</feature>
<evidence type="ECO:0000256" key="1">
    <source>
        <dbReference type="ARBA" id="ARBA00001966"/>
    </source>
</evidence>
<accession>A0A0R0AUE3</accession>
<dbReference type="Pfam" id="PF13186">
    <property type="entry name" value="SPASM"/>
    <property type="match status" value="1"/>
</dbReference>
<dbReference type="InterPro" id="IPR050377">
    <property type="entry name" value="Radical_SAM_PqqE_MftC-like"/>
</dbReference>
<keyword evidence="3" id="KW-0479">Metal-binding</keyword>
<gene>
    <name evidence="8" type="ORF">ARC23_02680</name>
</gene>
<dbReference type="GO" id="GO:0046872">
    <property type="term" value="F:metal ion binding"/>
    <property type="evidence" value="ECO:0007669"/>
    <property type="project" value="UniProtKB-KW"/>
</dbReference>
<evidence type="ECO:0000256" key="4">
    <source>
        <dbReference type="ARBA" id="ARBA00023004"/>
    </source>
</evidence>
<dbReference type="SFLD" id="SFLDS00029">
    <property type="entry name" value="Radical_SAM"/>
    <property type="match status" value="1"/>
</dbReference>
<evidence type="ECO:0000313" key="8">
    <source>
        <dbReference type="EMBL" id="KRG48747.1"/>
    </source>
</evidence>
<dbReference type="InterPro" id="IPR007197">
    <property type="entry name" value="rSAM"/>
</dbReference>
<proteinExistence type="predicted"/>